<evidence type="ECO:0000313" key="7">
    <source>
        <dbReference type="EMBL" id="KAJ3689262.1"/>
    </source>
</evidence>
<feature type="compositionally biased region" description="Pro residues" evidence="6">
    <location>
        <begin position="21"/>
        <end position="31"/>
    </location>
</feature>
<evidence type="ECO:0000256" key="5">
    <source>
        <dbReference type="ARBA" id="ARBA00023242"/>
    </source>
</evidence>
<dbReference type="GO" id="GO:0070552">
    <property type="term" value="C:BRISC complex"/>
    <property type="evidence" value="ECO:0007669"/>
    <property type="project" value="InterPro"/>
</dbReference>
<comment type="caution">
    <text evidence="7">The sequence shown here is derived from an EMBL/GenBank/DDBJ whole genome shotgun (WGS) entry which is preliminary data.</text>
</comment>
<accession>A0AAD5Z996</accession>
<evidence type="ECO:0000256" key="4">
    <source>
        <dbReference type="ARBA" id="ARBA00023204"/>
    </source>
</evidence>
<keyword evidence="4" id="KW-0234">DNA repair</keyword>
<dbReference type="InterPro" id="IPR026126">
    <property type="entry name" value="BABAM1"/>
</dbReference>
<feature type="region of interest" description="Disordered" evidence="6">
    <location>
        <begin position="255"/>
        <end position="275"/>
    </location>
</feature>
<dbReference type="EMBL" id="JAMRDG010000002">
    <property type="protein sequence ID" value="KAJ3689262.1"/>
    <property type="molecule type" value="Genomic_DNA"/>
</dbReference>
<evidence type="ECO:0000313" key="8">
    <source>
        <dbReference type="Proteomes" id="UP001210211"/>
    </source>
</evidence>
<reference evidence="7 8" key="1">
    <citation type="journal article" date="2022" name="Cell">
        <title>Repeat-based holocentromeres influence genome architecture and karyotype evolution.</title>
        <authorList>
            <person name="Hofstatter P.G."/>
            <person name="Thangavel G."/>
            <person name="Lux T."/>
            <person name="Neumann P."/>
            <person name="Vondrak T."/>
            <person name="Novak P."/>
            <person name="Zhang M."/>
            <person name="Costa L."/>
            <person name="Castellani M."/>
            <person name="Scott A."/>
            <person name="Toegelov H."/>
            <person name="Fuchs J."/>
            <person name="Mata-Sucre Y."/>
            <person name="Dias Y."/>
            <person name="Vanzela A.L.L."/>
            <person name="Huettel B."/>
            <person name="Almeida C.C.S."/>
            <person name="Simkova H."/>
            <person name="Souza G."/>
            <person name="Pedrosa-Harand A."/>
            <person name="Macas J."/>
            <person name="Mayer K.F.X."/>
            <person name="Houben A."/>
            <person name="Marques A."/>
        </authorList>
    </citation>
    <scope>NUCLEOTIDE SEQUENCE [LARGE SCALE GENOMIC DNA]</scope>
    <source>
        <strain evidence="7">RhyTen1mFocal</strain>
    </source>
</reference>
<evidence type="ECO:0000256" key="1">
    <source>
        <dbReference type="ARBA" id="ARBA00004123"/>
    </source>
</evidence>
<dbReference type="GO" id="GO:0045739">
    <property type="term" value="P:positive regulation of DNA repair"/>
    <property type="evidence" value="ECO:0007669"/>
    <property type="project" value="InterPro"/>
</dbReference>
<organism evidence="7 8">
    <name type="scientific">Rhynchospora tenuis</name>
    <dbReference type="NCBI Taxonomy" id="198213"/>
    <lineage>
        <taxon>Eukaryota</taxon>
        <taxon>Viridiplantae</taxon>
        <taxon>Streptophyta</taxon>
        <taxon>Embryophyta</taxon>
        <taxon>Tracheophyta</taxon>
        <taxon>Spermatophyta</taxon>
        <taxon>Magnoliopsida</taxon>
        <taxon>Liliopsida</taxon>
        <taxon>Poales</taxon>
        <taxon>Cyperaceae</taxon>
        <taxon>Cyperoideae</taxon>
        <taxon>Rhynchosporeae</taxon>
        <taxon>Rhynchospora</taxon>
    </lineage>
</organism>
<feature type="compositionally biased region" description="Polar residues" evidence="6">
    <location>
        <begin position="265"/>
        <end position="275"/>
    </location>
</feature>
<evidence type="ECO:0000256" key="2">
    <source>
        <dbReference type="ARBA" id="ARBA00022490"/>
    </source>
</evidence>
<keyword evidence="5" id="KW-0539">Nucleus</keyword>
<dbReference type="GO" id="GO:0006281">
    <property type="term" value="P:DNA repair"/>
    <property type="evidence" value="ECO:0007669"/>
    <property type="project" value="UniProtKB-KW"/>
</dbReference>
<evidence type="ECO:0000256" key="3">
    <source>
        <dbReference type="ARBA" id="ARBA00022763"/>
    </source>
</evidence>
<sequence>MEGGSSDASISASSHQAATAQPPPTPPPYSLPPSLFMPEDILFCVDIGPESRTEMRVSGPKGRGVTRLDAIKQALLLFTHSKLNMCTDHRFSFSSLGKSFSWVKRDFSNDIKSVTEAVRYLTIPEAPVEGADITKLFEFANFEARRSHAQGRLFRVVLIYCRSSVPPKHRWPVNQKTFTMDVVYLHDKPGPDNCPQKVFDTLVDAVEHVSQYEGYVFEIGQGMTRVLFRYVCVLLAHPTQRCIQDDFDVPKAIIKRAPPGGGEGTQSDDSMIIST</sequence>
<name>A0AAD5Z996_9POAL</name>
<comment type="subcellular location">
    <subcellularLocation>
        <location evidence="1">Nucleus</location>
    </subcellularLocation>
</comment>
<gene>
    <name evidence="7" type="ORF">LUZ61_018426</name>
</gene>
<evidence type="ECO:0008006" key="9">
    <source>
        <dbReference type="Google" id="ProtNLM"/>
    </source>
</evidence>
<dbReference type="PANTHER" id="PTHR15660">
    <property type="entry name" value="BRISC AND BRCA1-A COMPLEX MEMBER 1"/>
    <property type="match status" value="1"/>
</dbReference>
<protein>
    <recommendedName>
        <fullName evidence="9">BRISC and BRCA1-A complex member 1</fullName>
    </recommendedName>
</protein>
<feature type="region of interest" description="Disordered" evidence="6">
    <location>
        <begin position="1"/>
        <end position="31"/>
    </location>
</feature>
<proteinExistence type="predicted"/>
<evidence type="ECO:0000256" key="6">
    <source>
        <dbReference type="SAM" id="MobiDB-lite"/>
    </source>
</evidence>
<dbReference type="CDD" id="cd21502">
    <property type="entry name" value="vWA_BABAM1"/>
    <property type="match status" value="1"/>
</dbReference>
<feature type="compositionally biased region" description="Low complexity" evidence="6">
    <location>
        <begin position="1"/>
        <end position="20"/>
    </location>
</feature>
<dbReference type="Proteomes" id="UP001210211">
    <property type="component" value="Unassembled WGS sequence"/>
</dbReference>
<keyword evidence="2" id="KW-0963">Cytoplasm</keyword>
<dbReference type="AlphaFoldDB" id="A0AAD5Z996"/>
<keyword evidence="3" id="KW-0227">DNA damage</keyword>
<dbReference type="PANTHER" id="PTHR15660:SF1">
    <property type="entry name" value="BRISC AND BRCA1-A COMPLEX MEMBER 1"/>
    <property type="match status" value="1"/>
</dbReference>
<keyword evidence="8" id="KW-1185">Reference proteome</keyword>